<dbReference type="InterPro" id="IPR000073">
    <property type="entry name" value="AB_hydrolase_1"/>
</dbReference>
<gene>
    <name evidence="3" type="ORF">B0J13DRAFT_475099</name>
</gene>
<dbReference type="InterPro" id="IPR005152">
    <property type="entry name" value="Lipase_secreted"/>
</dbReference>
<feature type="chain" id="PRO_5040162605" evidence="1">
    <location>
        <begin position="21"/>
        <end position="499"/>
    </location>
</feature>
<reference evidence="3" key="1">
    <citation type="journal article" date="2021" name="Nat. Commun.">
        <title>Genetic determinants of endophytism in the Arabidopsis root mycobiome.</title>
        <authorList>
            <person name="Mesny F."/>
            <person name="Miyauchi S."/>
            <person name="Thiergart T."/>
            <person name="Pickel B."/>
            <person name="Atanasova L."/>
            <person name="Karlsson M."/>
            <person name="Huettel B."/>
            <person name="Barry K.W."/>
            <person name="Haridas S."/>
            <person name="Chen C."/>
            <person name="Bauer D."/>
            <person name="Andreopoulos W."/>
            <person name="Pangilinan J."/>
            <person name="LaButti K."/>
            <person name="Riley R."/>
            <person name="Lipzen A."/>
            <person name="Clum A."/>
            <person name="Drula E."/>
            <person name="Henrissat B."/>
            <person name="Kohler A."/>
            <person name="Grigoriev I.V."/>
            <person name="Martin F.M."/>
            <person name="Hacquard S."/>
        </authorList>
    </citation>
    <scope>NUCLEOTIDE SEQUENCE</scope>
    <source>
        <strain evidence="3">MPI-CAGE-AT-0021</strain>
    </source>
</reference>
<dbReference type="Pfam" id="PF12697">
    <property type="entry name" value="Abhydrolase_6"/>
    <property type="match status" value="1"/>
</dbReference>
<evidence type="ECO:0000313" key="3">
    <source>
        <dbReference type="EMBL" id="KAH7144195.1"/>
    </source>
</evidence>
<protein>
    <submittedName>
        <fullName evidence="3">Alpha/Beta hydrolase protein</fullName>
    </submittedName>
</protein>
<dbReference type="GO" id="GO:0004806">
    <property type="term" value="F:triacylglycerol lipase activity"/>
    <property type="evidence" value="ECO:0007669"/>
    <property type="project" value="InterPro"/>
</dbReference>
<feature type="signal peptide" evidence="1">
    <location>
        <begin position="1"/>
        <end position="20"/>
    </location>
</feature>
<keyword evidence="4" id="KW-1185">Reference proteome</keyword>
<dbReference type="Gene3D" id="3.40.50.1820">
    <property type="entry name" value="alpha/beta hydrolase"/>
    <property type="match status" value="2"/>
</dbReference>
<feature type="domain" description="AB hydrolase-1" evidence="2">
    <location>
        <begin position="166"/>
        <end position="437"/>
    </location>
</feature>
<evidence type="ECO:0000259" key="2">
    <source>
        <dbReference type="Pfam" id="PF12697"/>
    </source>
</evidence>
<comment type="caution">
    <text evidence="3">The sequence shown here is derived from an EMBL/GenBank/DDBJ whole genome shotgun (WGS) entry which is preliminary data.</text>
</comment>
<evidence type="ECO:0000313" key="4">
    <source>
        <dbReference type="Proteomes" id="UP000717696"/>
    </source>
</evidence>
<dbReference type="AlphaFoldDB" id="A0A9P9J2T2"/>
<accession>A0A9P9J2T2</accession>
<dbReference type="SUPFAM" id="SSF53474">
    <property type="entry name" value="alpha/beta-Hydrolases"/>
    <property type="match status" value="1"/>
</dbReference>
<proteinExistence type="predicted"/>
<dbReference type="InterPro" id="IPR029058">
    <property type="entry name" value="AB_hydrolase_fold"/>
</dbReference>
<evidence type="ECO:0000256" key="1">
    <source>
        <dbReference type="SAM" id="SignalP"/>
    </source>
</evidence>
<sequence>MKPTAVFVPSLPFFAQLAASQVYPASVYKTGFNSSFTFTPSQIEAAQLDDGLVESVQNVINFDRSQLAFGGPWEDEFYTLPPLTNETGPLKPGQLLKVQAFTDPTAYAIPPDTALSRVMYTTKNFNGTVIPTSGFILWPYTPKILRKDDPVDDEQKSATPRKAPVVIWAHGTSGFFRSQSPSSHRGLWYAHQAPFALAQAGYAVFAPDYAGLGISTSWDGSAIPHQYHASPATAHDTLYGMRAVLDAFSAKLDNNFVVMGHSQGGGVAWAVAEALAAEEAEFTDLVAGYKGSIAASPSTDVFSGPSGFMLPTVAVMLHSIFPSFQLSDWLTPLGVARTKLVKEVEGSTGVFQQLYLTSNDIYKTNYRDTWYVDAFSKLADAGRKDFKGPLLVLQGTKDAYVPYNTTSKSVEETWEHFPDNDLEFLVASGVGHVPVLDATRHIWLQWIEDRLAGEPMAKKGNVRTDLESFMPIEQYLSTVNAFPLWVGLPNYSYLVPLSV</sequence>
<keyword evidence="1" id="KW-0732">Signal</keyword>
<dbReference type="EMBL" id="JAGMUU010000010">
    <property type="protein sequence ID" value="KAH7144195.1"/>
    <property type="molecule type" value="Genomic_DNA"/>
</dbReference>
<dbReference type="Proteomes" id="UP000717696">
    <property type="component" value="Unassembled WGS sequence"/>
</dbReference>
<keyword evidence="3" id="KW-0378">Hydrolase</keyword>
<dbReference type="GO" id="GO:0016042">
    <property type="term" value="P:lipid catabolic process"/>
    <property type="evidence" value="ECO:0007669"/>
    <property type="project" value="InterPro"/>
</dbReference>
<dbReference type="OrthoDB" id="5382058at2759"/>
<organism evidence="3 4">
    <name type="scientific">Dactylonectria estremocensis</name>
    <dbReference type="NCBI Taxonomy" id="1079267"/>
    <lineage>
        <taxon>Eukaryota</taxon>
        <taxon>Fungi</taxon>
        <taxon>Dikarya</taxon>
        <taxon>Ascomycota</taxon>
        <taxon>Pezizomycotina</taxon>
        <taxon>Sordariomycetes</taxon>
        <taxon>Hypocreomycetidae</taxon>
        <taxon>Hypocreales</taxon>
        <taxon>Nectriaceae</taxon>
        <taxon>Dactylonectria</taxon>
    </lineage>
</organism>
<name>A0A9P9J2T2_9HYPO</name>
<dbReference type="PANTHER" id="PTHR34853">
    <property type="match status" value="1"/>
</dbReference>
<dbReference type="PANTHER" id="PTHR34853:SF1">
    <property type="entry name" value="LIPASE 5"/>
    <property type="match status" value="1"/>
</dbReference>